<dbReference type="PROSITE" id="PS50005">
    <property type="entry name" value="TPR"/>
    <property type="match status" value="1"/>
</dbReference>
<dbReference type="SUPFAM" id="SSF56112">
    <property type="entry name" value="Protein kinase-like (PK-like)"/>
    <property type="match status" value="1"/>
</dbReference>
<name>A0A6N8EI00_9GAMM</name>
<dbReference type="InterPro" id="IPR008266">
    <property type="entry name" value="Tyr_kinase_AS"/>
</dbReference>
<dbReference type="CDD" id="cd14014">
    <property type="entry name" value="STKc_PknB_like"/>
    <property type="match status" value="1"/>
</dbReference>
<gene>
    <name evidence="10" type="ORF">GJ668_16440</name>
</gene>
<evidence type="ECO:0000256" key="6">
    <source>
        <dbReference type="PROSITE-ProRule" id="PRU10141"/>
    </source>
</evidence>
<evidence type="ECO:0000256" key="8">
    <source>
        <dbReference type="SAM" id="Phobius"/>
    </source>
</evidence>
<comment type="caution">
    <text evidence="10">The sequence shown here is derived from an EMBL/GenBank/DDBJ whole genome shotgun (WGS) entry which is preliminary data.</text>
</comment>
<dbReference type="PROSITE" id="PS00107">
    <property type="entry name" value="PROTEIN_KINASE_ATP"/>
    <property type="match status" value="1"/>
</dbReference>
<dbReference type="Gene3D" id="3.30.200.20">
    <property type="entry name" value="Phosphorylase Kinase, domain 1"/>
    <property type="match status" value="1"/>
</dbReference>
<feature type="transmembrane region" description="Helical" evidence="8">
    <location>
        <begin position="380"/>
        <end position="400"/>
    </location>
</feature>
<dbReference type="Pfam" id="PF13181">
    <property type="entry name" value="TPR_8"/>
    <property type="match status" value="1"/>
</dbReference>
<organism evidence="10 11">
    <name type="scientific">Allochromatium palmeri</name>
    <dbReference type="NCBI Taxonomy" id="231048"/>
    <lineage>
        <taxon>Bacteria</taxon>
        <taxon>Pseudomonadati</taxon>
        <taxon>Pseudomonadota</taxon>
        <taxon>Gammaproteobacteria</taxon>
        <taxon>Chromatiales</taxon>
        <taxon>Chromatiaceae</taxon>
        <taxon>Allochromatium</taxon>
    </lineage>
</organism>
<evidence type="ECO:0000256" key="1">
    <source>
        <dbReference type="ARBA" id="ARBA00022679"/>
    </source>
</evidence>
<accession>A0A6N8EI00</accession>
<evidence type="ECO:0000313" key="11">
    <source>
        <dbReference type="Proteomes" id="UP000434044"/>
    </source>
</evidence>
<feature type="binding site" evidence="6">
    <location>
        <position position="76"/>
    </location>
    <ligand>
        <name>ATP</name>
        <dbReference type="ChEBI" id="CHEBI:30616"/>
    </ligand>
</feature>
<protein>
    <submittedName>
        <fullName evidence="10">Protein kinase</fullName>
    </submittedName>
</protein>
<dbReference type="InterPro" id="IPR000719">
    <property type="entry name" value="Prot_kinase_dom"/>
</dbReference>
<dbReference type="GO" id="GO:0004674">
    <property type="term" value="F:protein serine/threonine kinase activity"/>
    <property type="evidence" value="ECO:0007669"/>
    <property type="project" value="TreeGrafter"/>
</dbReference>
<keyword evidence="3 10" id="KW-0418">Kinase</keyword>
<dbReference type="Gene3D" id="1.25.40.10">
    <property type="entry name" value="Tetratricopeptide repeat domain"/>
    <property type="match status" value="1"/>
</dbReference>
<keyword evidence="8" id="KW-0472">Membrane</keyword>
<dbReference type="PROSITE" id="PS50011">
    <property type="entry name" value="PROTEIN_KINASE_DOM"/>
    <property type="match status" value="1"/>
</dbReference>
<dbReference type="SMART" id="SM00028">
    <property type="entry name" value="TPR"/>
    <property type="match status" value="3"/>
</dbReference>
<feature type="compositionally biased region" description="Basic and acidic residues" evidence="7">
    <location>
        <begin position="428"/>
        <end position="442"/>
    </location>
</feature>
<dbReference type="PANTHER" id="PTHR43289">
    <property type="entry name" value="MITOGEN-ACTIVATED PROTEIN KINASE KINASE KINASE 20-RELATED"/>
    <property type="match status" value="1"/>
</dbReference>
<keyword evidence="11" id="KW-1185">Reference proteome</keyword>
<dbReference type="PANTHER" id="PTHR43289:SF34">
    <property type="entry name" value="SERINE_THREONINE-PROTEIN KINASE YBDM-RELATED"/>
    <property type="match status" value="1"/>
</dbReference>
<evidence type="ECO:0000256" key="5">
    <source>
        <dbReference type="PROSITE-ProRule" id="PRU00339"/>
    </source>
</evidence>
<dbReference type="SUPFAM" id="SSF48452">
    <property type="entry name" value="TPR-like"/>
    <property type="match status" value="1"/>
</dbReference>
<dbReference type="InterPro" id="IPR011990">
    <property type="entry name" value="TPR-like_helical_dom_sf"/>
</dbReference>
<keyword evidence="8" id="KW-0812">Transmembrane</keyword>
<dbReference type="RefSeq" id="WP_155451220.1">
    <property type="nucleotide sequence ID" value="NZ_WNKT01000047.1"/>
</dbReference>
<evidence type="ECO:0000256" key="4">
    <source>
        <dbReference type="ARBA" id="ARBA00022840"/>
    </source>
</evidence>
<sequence length="830" mass="92365">MEAAAKSRCPNCFTAPLSTPCRRCGWASGLDNPPPALALGTLLDERYRIGRVLGHGGFGITYLAWDENLHLRLAVKEYLPRDSATRAPDGVSLAVYSGSAAEQFAYGLERFLEEARALARFDQHPGIVTVKSFFRAHGTGYSVMEFVDGLTLKQYLAQQPEGRLPFDQAMKLLMPVMDALRAVHKDGLLHRDITPDNIYLSQDGRVKLLDFGAARFAAGEHSRSLSVILKPGYAPEEQYRTRGQQGPWTDVYSLAATLYRAITGQVPPEALDRLDADELVPPSQLGAVIAPEQEAVLVRALAVRASARFESVEVLQNAWKEAAVIVPQPEDSGVSSSDTSPDTDPLLLEKSTKLEQRDGVHDGDSHSNSPQTARSKSMPVWAVLASLGLFGSIVLAAWLLNVPDSFDTPQLSAEIDRPSKETGQSNERLAEDRPEDVRREEPQSQFNEPTEIHRSQDLNTQTESIHQYQMPEEPDPQSKPLQFDNYSSECQGRENSLEFVTCGDIAGSAISLLKRMIVTSSDNGGVGHEDELDRIIRQIESLPRPAIVDRKISRSENEKGLAVFREDRFDEAKHHFLSAYQKNPSDPEVADNLSYTYLQLGDLQSAVDMIAKALTLSPSRATAWNQLANYYAQKRQFVESVACFALTFRYSRNRDRTRQVLQQLASENPNPNVRYSANKALNLDFIKNNSITIGRIADAIPRSAPEGQMTTPVDTSRSISERGRELAGLRQGMSYSQAREIILGAGWQGKNRRWQDISQYGQEKEIYYKNNWREVASCAGTGTSPCRFEFHDIHSHLLVIITEGECLNAQFEVPKEGETCDLTVSSWFID</sequence>
<feature type="region of interest" description="Disordered" evidence="7">
    <location>
        <begin position="411"/>
        <end position="488"/>
    </location>
</feature>
<dbReference type="Gene3D" id="1.10.510.10">
    <property type="entry name" value="Transferase(Phosphotransferase) domain 1"/>
    <property type="match status" value="1"/>
</dbReference>
<feature type="compositionally biased region" description="Polar residues" evidence="7">
    <location>
        <begin position="457"/>
        <end position="467"/>
    </location>
</feature>
<reference evidence="10 11" key="1">
    <citation type="submission" date="2019-11" db="EMBL/GenBank/DDBJ databases">
        <title>Whole-genome sequence of the anaerobic purple sulfur bacterium Allochromatium palmeri DSM 15591.</title>
        <authorList>
            <person name="Kyndt J.A."/>
            <person name="Meyer T.E."/>
        </authorList>
    </citation>
    <scope>NUCLEOTIDE SEQUENCE [LARGE SCALE GENOMIC DNA]</scope>
    <source>
        <strain evidence="10 11">DSM 15591</strain>
    </source>
</reference>
<evidence type="ECO:0000259" key="9">
    <source>
        <dbReference type="PROSITE" id="PS50011"/>
    </source>
</evidence>
<dbReference type="OrthoDB" id="9801841at2"/>
<keyword evidence="4 6" id="KW-0067">ATP-binding</keyword>
<dbReference type="InterPro" id="IPR017441">
    <property type="entry name" value="Protein_kinase_ATP_BS"/>
</dbReference>
<evidence type="ECO:0000256" key="2">
    <source>
        <dbReference type="ARBA" id="ARBA00022741"/>
    </source>
</evidence>
<feature type="repeat" description="TPR" evidence="5">
    <location>
        <begin position="587"/>
        <end position="620"/>
    </location>
</feature>
<dbReference type="Pfam" id="PF00069">
    <property type="entry name" value="Pkinase"/>
    <property type="match status" value="1"/>
</dbReference>
<dbReference type="GO" id="GO:0005524">
    <property type="term" value="F:ATP binding"/>
    <property type="evidence" value="ECO:0007669"/>
    <property type="project" value="UniProtKB-UniRule"/>
</dbReference>
<evidence type="ECO:0000256" key="7">
    <source>
        <dbReference type="SAM" id="MobiDB-lite"/>
    </source>
</evidence>
<dbReference type="InterPro" id="IPR011009">
    <property type="entry name" value="Kinase-like_dom_sf"/>
</dbReference>
<keyword evidence="8" id="KW-1133">Transmembrane helix</keyword>
<dbReference type="Proteomes" id="UP000434044">
    <property type="component" value="Unassembled WGS sequence"/>
</dbReference>
<feature type="region of interest" description="Disordered" evidence="7">
    <location>
        <begin position="354"/>
        <end position="377"/>
    </location>
</feature>
<keyword evidence="1" id="KW-0808">Transferase</keyword>
<proteinExistence type="predicted"/>
<dbReference type="InterPro" id="IPR019734">
    <property type="entry name" value="TPR_rpt"/>
</dbReference>
<evidence type="ECO:0000313" key="10">
    <source>
        <dbReference type="EMBL" id="MTW22658.1"/>
    </source>
</evidence>
<evidence type="ECO:0000256" key="3">
    <source>
        <dbReference type="ARBA" id="ARBA00022777"/>
    </source>
</evidence>
<dbReference type="PROSITE" id="PS00109">
    <property type="entry name" value="PROTEIN_KINASE_TYR"/>
    <property type="match status" value="1"/>
</dbReference>
<dbReference type="EMBL" id="WNKT01000047">
    <property type="protein sequence ID" value="MTW22658.1"/>
    <property type="molecule type" value="Genomic_DNA"/>
</dbReference>
<feature type="domain" description="Protein kinase" evidence="9">
    <location>
        <begin position="47"/>
        <end position="320"/>
    </location>
</feature>
<keyword evidence="5" id="KW-0802">TPR repeat</keyword>
<dbReference type="AlphaFoldDB" id="A0A6N8EI00"/>
<feature type="compositionally biased region" description="Polar residues" evidence="7">
    <location>
        <begin position="366"/>
        <end position="375"/>
    </location>
</feature>
<keyword evidence="2 6" id="KW-0547">Nucleotide-binding</keyword>
<feature type="compositionally biased region" description="Basic and acidic residues" evidence="7">
    <location>
        <begin position="354"/>
        <end position="365"/>
    </location>
</feature>